<dbReference type="GO" id="GO:0003677">
    <property type="term" value="F:DNA binding"/>
    <property type="evidence" value="ECO:0007669"/>
    <property type="project" value="InterPro"/>
</dbReference>
<reference evidence="5 6" key="1">
    <citation type="journal article" date="2008" name="Nature">
        <title>The Phaeodactylum genome reveals the evolutionary history of diatom genomes.</title>
        <authorList>
            <person name="Bowler C."/>
            <person name="Allen A.E."/>
            <person name="Badger J.H."/>
            <person name="Grimwood J."/>
            <person name="Jabbari K."/>
            <person name="Kuo A."/>
            <person name="Maheswari U."/>
            <person name="Martens C."/>
            <person name="Maumus F."/>
            <person name="Otillar R.P."/>
            <person name="Rayko E."/>
            <person name="Salamov A."/>
            <person name="Vandepoele K."/>
            <person name="Beszteri B."/>
            <person name="Gruber A."/>
            <person name="Heijde M."/>
            <person name="Katinka M."/>
            <person name="Mock T."/>
            <person name="Valentin K."/>
            <person name="Verret F."/>
            <person name="Berges J.A."/>
            <person name="Brownlee C."/>
            <person name="Cadoret J.P."/>
            <person name="Chiovitti A."/>
            <person name="Choi C.J."/>
            <person name="Coesel S."/>
            <person name="De Martino A."/>
            <person name="Detter J.C."/>
            <person name="Durkin C."/>
            <person name="Falciatore A."/>
            <person name="Fournet J."/>
            <person name="Haruta M."/>
            <person name="Huysman M.J."/>
            <person name="Jenkins B.D."/>
            <person name="Jiroutova K."/>
            <person name="Jorgensen R.E."/>
            <person name="Joubert Y."/>
            <person name="Kaplan A."/>
            <person name="Kroger N."/>
            <person name="Kroth P.G."/>
            <person name="La Roche J."/>
            <person name="Lindquist E."/>
            <person name="Lommer M."/>
            <person name="Martin-Jezequel V."/>
            <person name="Lopez P.J."/>
            <person name="Lucas S."/>
            <person name="Mangogna M."/>
            <person name="McGinnis K."/>
            <person name="Medlin L.K."/>
            <person name="Montsant A."/>
            <person name="Oudot-Le Secq M.P."/>
            <person name="Napoli C."/>
            <person name="Obornik M."/>
            <person name="Parker M.S."/>
            <person name="Petit J.L."/>
            <person name="Porcel B.M."/>
            <person name="Poulsen N."/>
            <person name="Robison M."/>
            <person name="Rychlewski L."/>
            <person name="Rynearson T.A."/>
            <person name="Schmutz J."/>
            <person name="Shapiro H."/>
            <person name="Siaut M."/>
            <person name="Stanley M."/>
            <person name="Sussman M.R."/>
            <person name="Taylor A.R."/>
            <person name="Vardi A."/>
            <person name="von Dassow P."/>
            <person name="Vyverman W."/>
            <person name="Willis A."/>
            <person name="Wyrwicz L.S."/>
            <person name="Rokhsar D.S."/>
            <person name="Weissenbach J."/>
            <person name="Armbrust E.V."/>
            <person name="Green B.R."/>
            <person name="Van de Peer Y."/>
            <person name="Grigoriev I.V."/>
        </authorList>
    </citation>
    <scope>NUCLEOTIDE SEQUENCE [LARGE SCALE GENOMIC DNA]</scope>
    <source>
        <strain evidence="5 6">CCAP 1055/1</strain>
    </source>
</reference>
<dbReference type="eggNOG" id="ENOG502QQZA">
    <property type="taxonomic scope" value="Eukaryota"/>
</dbReference>
<dbReference type="EMBL" id="CM000612">
    <property type="protein sequence ID" value="EEC47987.1"/>
    <property type="molecule type" value="Genomic_DNA"/>
</dbReference>
<accession>B7FZX9</accession>
<evidence type="ECO:0000256" key="2">
    <source>
        <dbReference type="ARBA" id="ARBA00022881"/>
    </source>
</evidence>
<reference evidence="6" key="2">
    <citation type="submission" date="2008-08" db="EMBL/GenBank/DDBJ databases">
        <authorList>
            <consortium name="Diatom Consortium"/>
            <person name="Grigoriev I."/>
            <person name="Grimwood J."/>
            <person name="Kuo A."/>
            <person name="Otillar R.P."/>
            <person name="Salamov A."/>
            <person name="Detter J.C."/>
            <person name="Lindquist E."/>
            <person name="Shapiro H."/>
            <person name="Lucas S."/>
            <person name="Glavina del Rio T."/>
            <person name="Pitluck S."/>
            <person name="Rokhsar D."/>
            <person name="Bowler C."/>
        </authorList>
    </citation>
    <scope>GENOME REANNOTATION</scope>
    <source>
        <strain evidence="6">CCAP 1055/1</strain>
    </source>
</reference>
<evidence type="ECO:0000259" key="4">
    <source>
        <dbReference type="PROSITE" id="PS51194"/>
    </source>
</evidence>
<dbReference type="InterPro" id="IPR006935">
    <property type="entry name" value="Helicase/UvrB_N"/>
</dbReference>
<dbReference type="Pfam" id="PF00271">
    <property type="entry name" value="Helicase_C"/>
    <property type="match status" value="1"/>
</dbReference>
<dbReference type="GO" id="GO:0009380">
    <property type="term" value="C:excinuclease repair complex"/>
    <property type="evidence" value="ECO:0007669"/>
    <property type="project" value="InterPro"/>
</dbReference>
<dbReference type="GO" id="GO:0016887">
    <property type="term" value="F:ATP hydrolysis activity"/>
    <property type="evidence" value="ECO:0007669"/>
    <property type="project" value="InterPro"/>
</dbReference>
<gene>
    <name evidence="5" type="ORF">PHATRDRAFT_12605</name>
</gene>
<evidence type="ECO:0000313" key="6">
    <source>
        <dbReference type="Proteomes" id="UP000000759"/>
    </source>
</evidence>
<dbReference type="InterPro" id="IPR001650">
    <property type="entry name" value="Helicase_C-like"/>
</dbReference>
<feature type="non-terminal residue" evidence="5">
    <location>
        <position position="615"/>
    </location>
</feature>
<dbReference type="SMART" id="SM00487">
    <property type="entry name" value="DEXDc"/>
    <property type="match status" value="1"/>
</dbReference>
<dbReference type="RefSeq" id="XP_002180579.1">
    <property type="nucleotide sequence ID" value="XM_002180543.1"/>
</dbReference>
<dbReference type="AlphaFoldDB" id="B7FZX9"/>
<dbReference type="NCBIfam" id="NF003673">
    <property type="entry name" value="PRK05298.1"/>
    <property type="match status" value="1"/>
</dbReference>
<feature type="domain" description="Helicase C-terminal" evidence="4">
    <location>
        <begin position="444"/>
        <end position="606"/>
    </location>
</feature>
<dbReference type="InterPro" id="IPR027417">
    <property type="entry name" value="P-loop_NTPase"/>
</dbReference>
<dbReference type="KEGG" id="pti:PHATRDRAFT_12605"/>
<dbReference type="SMART" id="SM00490">
    <property type="entry name" value="HELICc"/>
    <property type="match status" value="1"/>
</dbReference>
<dbReference type="Pfam" id="PF04851">
    <property type="entry name" value="ResIII"/>
    <property type="match status" value="1"/>
</dbReference>
<dbReference type="Gene3D" id="3.40.50.300">
    <property type="entry name" value="P-loop containing nucleotide triphosphate hydrolases"/>
    <property type="match status" value="3"/>
</dbReference>
<dbReference type="HOGENOM" id="CLU_259083_0_0_1"/>
<dbReference type="GeneID" id="7201312"/>
<evidence type="ECO:0000259" key="3">
    <source>
        <dbReference type="PROSITE" id="PS51192"/>
    </source>
</evidence>
<evidence type="ECO:0000256" key="1">
    <source>
        <dbReference type="ARBA" id="ARBA00022769"/>
    </source>
</evidence>
<dbReference type="GO" id="GO:0004518">
    <property type="term" value="F:nuclease activity"/>
    <property type="evidence" value="ECO:0007669"/>
    <property type="project" value="UniProtKB-KW"/>
</dbReference>
<protein>
    <recommendedName>
        <fullName evidence="7">Excinuclease ABC subunit B</fullName>
    </recommendedName>
</protein>
<dbReference type="InParanoid" id="B7FZX9"/>
<keyword evidence="2" id="KW-0234">DNA repair</keyword>
<dbReference type="PROSITE" id="PS51194">
    <property type="entry name" value="HELICASE_CTER"/>
    <property type="match status" value="1"/>
</dbReference>
<dbReference type="InterPro" id="IPR014001">
    <property type="entry name" value="Helicase_ATP-bd"/>
</dbReference>
<keyword evidence="2" id="KW-0227">DNA damage</keyword>
<dbReference type="Pfam" id="PF12344">
    <property type="entry name" value="UvrB"/>
    <property type="match status" value="1"/>
</dbReference>
<feature type="non-terminal residue" evidence="5">
    <location>
        <position position="1"/>
    </location>
</feature>
<evidence type="ECO:0008006" key="7">
    <source>
        <dbReference type="Google" id="ProtNLM"/>
    </source>
</evidence>
<dbReference type="STRING" id="556484.B7FZX9"/>
<dbReference type="InterPro" id="IPR024759">
    <property type="entry name" value="UvrB_YAD/RRR_dom"/>
</dbReference>
<dbReference type="SUPFAM" id="SSF52540">
    <property type="entry name" value="P-loop containing nucleoside triphosphate hydrolases"/>
    <property type="match status" value="2"/>
</dbReference>
<keyword evidence="1" id="KW-0228">DNA excision</keyword>
<dbReference type="GO" id="GO:0005524">
    <property type="term" value="F:ATP binding"/>
    <property type="evidence" value="ECO:0007669"/>
    <property type="project" value="InterPro"/>
</dbReference>
<dbReference type="GO" id="GO:0006289">
    <property type="term" value="P:nucleotide-excision repair"/>
    <property type="evidence" value="ECO:0007669"/>
    <property type="project" value="InterPro"/>
</dbReference>
<name>B7FZX9_PHATC</name>
<dbReference type="PROSITE" id="PS51192">
    <property type="entry name" value="HELICASE_ATP_BIND_1"/>
    <property type="match status" value="1"/>
</dbReference>
<organism evidence="5 6">
    <name type="scientific">Phaeodactylum tricornutum (strain CCAP 1055/1)</name>
    <dbReference type="NCBI Taxonomy" id="556484"/>
    <lineage>
        <taxon>Eukaryota</taxon>
        <taxon>Sar</taxon>
        <taxon>Stramenopiles</taxon>
        <taxon>Ochrophyta</taxon>
        <taxon>Bacillariophyta</taxon>
        <taxon>Bacillariophyceae</taxon>
        <taxon>Bacillariophycidae</taxon>
        <taxon>Naviculales</taxon>
        <taxon>Phaeodactylaceae</taxon>
        <taxon>Phaeodactylum</taxon>
    </lineage>
</organism>
<evidence type="ECO:0000313" key="5">
    <source>
        <dbReference type="EMBL" id="EEC47987.1"/>
    </source>
</evidence>
<dbReference type="PaxDb" id="2850-Phatr12605"/>
<dbReference type="PANTHER" id="PTHR24029">
    <property type="entry name" value="UVRABC SYSTEM PROTEIN B"/>
    <property type="match status" value="1"/>
</dbReference>
<keyword evidence="6" id="KW-1185">Reference proteome</keyword>
<dbReference type="Proteomes" id="UP000000759">
    <property type="component" value="Chromosome 9"/>
</dbReference>
<feature type="domain" description="Helicase ATP-binding" evidence="3">
    <location>
        <begin position="22"/>
        <end position="173"/>
    </location>
</feature>
<sequence length="615" mass="68883">FRVTAKYTPTGDQPEAIAQLTHQLQRGDRFSILRGITGTGKTLVMAHLIANHGRPTLVLCHNKTLAAQLARELRSFLGDNAVELFVSYYNHYVPESFVEATGKYIAKKSSVNAEIDVLRHRATRALLTRNDVVVVASVSCIYGLGLPKEYLDASWAFQLGDVVSWNDDVLTKLDTMLFEHVVDDDLFERGTYQSSKSDEGVTTYLNVWPTHEKCPMRIEFASVGDGAVKDGMVVRAIQEGTPSGMKPMSSARIFPAKHHVTSDDRLEQACFAIEEELQTRVQELLAEGKRIEADRLQQRVLNDVLMMRETGFCSGGENYSRHLAGREAGSPPDTLMDYMNLNTRDWLLLVDESHVTLPQLKAMYGGDQARKHRLVKHGYRLPSALDNRPLKEEEFWSNVQQTVFVSATPAKQELGKAEYPPVEMMIRPTYVCDPEIEVRSPEGQLDNLLAELRIRVDRKQRALVVTLTKRDAEDLSSYLIEHGISSTYIHSGLSTNERSDALRALQMGEIDCLVGINCLREGLDLPQVSLVAVLNADSEGFLRSETALLQIVGRAARNTEGKAIFYAKRTTEAMQRCIDDTDSRREKQTAYNAQNNCVMKSTNGSSTFSIFDLLK</sequence>
<keyword evidence="2" id="KW-0267">Excision nuclease</keyword>
<proteinExistence type="predicted"/>
<dbReference type="OrthoDB" id="16911at2759"/>
<dbReference type="InterPro" id="IPR004807">
    <property type="entry name" value="UvrB"/>
</dbReference>
<dbReference type="PANTHER" id="PTHR24029:SF0">
    <property type="entry name" value="UVRABC SYSTEM PROTEIN B"/>
    <property type="match status" value="1"/>
</dbReference>